<comment type="cofactor">
    <cofactor evidence="1">
        <name>Fe(2+)</name>
        <dbReference type="ChEBI" id="CHEBI:29033"/>
    </cofactor>
</comment>
<comment type="subunit">
    <text evidence="3">Homodimer.</text>
</comment>
<accession>S3ZTJ6</accession>
<dbReference type="PIRSF" id="PIRSF000346">
    <property type="entry name" value="Dlt9_acylACP_des"/>
    <property type="match status" value="1"/>
</dbReference>
<keyword evidence="13" id="KW-1185">Reference proteome</keyword>
<feature type="binding site" evidence="11">
    <location>
        <position position="184"/>
    </location>
    <ligand>
        <name>Fe cation</name>
        <dbReference type="ChEBI" id="CHEBI:24875"/>
        <label>2</label>
    </ligand>
</feature>
<evidence type="ECO:0000256" key="10">
    <source>
        <dbReference type="ARBA" id="ARBA00023160"/>
    </source>
</evidence>
<feature type="binding site" evidence="11">
    <location>
        <position position="181"/>
    </location>
    <ligand>
        <name>Fe cation</name>
        <dbReference type="ChEBI" id="CHEBI:24875"/>
        <label>2</label>
    </ligand>
</feature>
<evidence type="ECO:0000256" key="8">
    <source>
        <dbReference type="ARBA" id="ARBA00023004"/>
    </source>
</evidence>
<evidence type="ECO:0000256" key="3">
    <source>
        <dbReference type="ARBA" id="ARBA00011738"/>
    </source>
</evidence>
<dbReference type="PATRIC" id="fig|1286094.4.peg.802"/>
<dbReference type="AlphaFoldDB" id="S3ZTJ6"/>
<keyword evidence="7" id="KW-0560">Oxidoreductase</keyword>
<dbReference type="GO" id="GO:0005829">
    <property type="term" value="C:cytosol"/>
    <property type="evidence" value="ECO:0007669"/>
    <property type="project" value="TreeGrafter"/>
</dbReference>
<evidence type="ECO:0000256" key="2">
    <source>
        <dbReference type="ARBA" id="ARBA00008749"/>
    </source>
</evidence>
<evidence type="ECO:0000256" key="4">
    <source>
        <dbReference type="ARBA" id="ARBA00022516"/>
    </source>
</evidence>
<dbReference type="SUPFAM" id="SSF47240">
    <property type="entry name" value="Ferritin-like"/>
    <property type="match status" value="1"/>
</dbReference>
<dbReference type="GO" id="GO:0046872">
    <property type="term" value="F:metal ion binding"/>
    <property type="evidence" value="ECO:0007669"/>
    <property type="project" value="UniProtKB-KW"/>
</dbReference>
<dbReference type="PANTHER" id="PTHR31155">
    <property type="entry name" value="ACYL- ACYL-CARRIER-PROTEIN DESATURASE-RELATED"/>
    <property type="match status" value="1"/>
</dbReference>
<proteinExistence type="inferred from homology"/>
<keyword evidence="10" id="KW-0275">Fatty acid biosynthesis</keyword>
<evidence type="ECO:0000313" key="12">
    <source>
        <dbReference type="EMBL" id="EPH46084.1"/>
    </source>
</evidence>
<organism evidence="12 13">
    <name type="scientific">Streptomyces aurantiacus JA 4570</name>
    <dbReference type="NCBI Taxonomy" id="1286094"/>
    <lineage>
        <taxon>Bacteria</taxon>
        <taxon>Bacillati</taxon>
        <taxon>Actinomycetota</taxon>
        <taxon>Actinomycetes</taxon>
        <taxon>Kitasatosporales</taxon>
        <taxon>Streptomycetaceae</taxon>
        <taxon>Streptomyces</taxon>
        <taxon>Streptomyces aurantiacus group</taxon>
    </lineage>
</organism>
<dbReference type="GO" id="GO:0045300">
    <property type="term" value="F:stearoyl-[ACP] desaturase activity"/>
    <property type="evidence" value="ECO:0007669"/>
    <property type="project" value="InterPro"/>
</dbReference>
<comment type="similarity">
    <text evidence="2">Belongs to the fatty acid desaturase type 2 family.</text>
</comment>
<keyword evidence="9" id="KW-0443">Lipid metabolism</keyword>
<evidence type="ECO:0000256" key="11">
    <source>
        <dbReference type="PIRSR" id="PIRSR000346-1"/>
    </source>
</evidence>
<comment type="cofactor">
    <cofactor evidence="11">
        <name>Fe cation</name>
        <dbReference type="ChEBI" id="CHEBI:24875"/>
    </cofactor>
    <text evidence="11">Binds 2 iron ions per subunit.</text>
</comment>
<keyword evidence="4" id="KW-0444">Lipid biosynthesis</keyword>
<comment type="caution">
    <text evidence="12">The sequence shown here is derived from an EMBL/GenBank/DDBJ whole genome shotgun (WGS) entry which is preliminary data.</text>
</comment>
<gene>
    <name evidence="12" type="ORF">STRAU_0820</name>
</gene>
<evidence type="ECO:0000256" key="1">
    <source>
        <dbReference type="ARBA" id="ARBA00001954"/>
    </source>
</evidence>
<feature type="binding site" evidence="11">
    <location>
        <position position="99"/>
    </location>
    <ligand>
        <name>Fe cation</name>
        <dbReference type="ChEBI" id="CHEBI:24875"/>
        <label>1</label>
    </ligand>
</feature>
<keyword evidence="8 11" id="KW-0408">Iron</keyword>
<dbReference type="GO" id="GO:0006633">
    <property type="term" value="P:fatty acid biosynthetic process"/>
    <property type="evidence" value="ECO:0007669"/>
    <property type="project" value="UniProtKB-KW"/>
</dbReference>
<dbReference type="InterPro" id="IPR005067">
    <property type="entry name" value="Fatty_acid_desaturase-2"/>
</dbReference>
<dbReference type="Gene3D" id="1.10.620.20">
    <property type="entry name" value="Ribonucleotide Reductase, subunit A"/>
    <property type="match status" value="1"/>
</dbReference>
<dbReference type="InterPro" id="IPR009078">
    <property type="entry name" value="Ferritin-like_SF"/>
</dbReference>
<feature type="binding site" evidence="11">
    <location>
        <position position="151"/>
    </location>
    <ligand>
        <name>Fe cation</name>
        <dbReference type="ChEBI" id="CHEBI:24875"/>
        <label>2</label>
    </ligand>
</feature>
<feature type="binding site" evidence="11">
    <location>
        <position position="181"/>
    </location>
    <ligand>
        <name>Fe cation</name>
        <dbReference type="ChEBI" id="CHEBI:24875"/>
        <label>1</label>
    </ligand>
</feature>
<feature type="binding site" evidence="11">
    <location>
        <position position="68"/>
    </location>
    <ligand>
        <name>Fe cation</name>
        <dbReference type="ChEBI" id="CHEBI:24875"/>
        <label>1</label>
    </ligand>
</feature>
<dbReference type="EMBL" id="AOPZ01000028">
    <property type="protein sequence ID" value="EPH46084.1"/>
    <property type="molecule type" value="Genomic_DNA"/>
</dbReference>
<protein>
    <submittedName>
        <fullName evidence="12">Putative acyl-[acyl-carrier-protein] desaturase desA1</fullName>
    </submittedName>
</protein>
<dbReference type="Pfam" id="PF03405">
    <property type="entry name" value="FA_desaturase_2"/>
    <property type="match status" value="1"/>
</dbReference>
<dbReference type="PANTHER" id="PTHR31155:SF9">
    <property type="entry name" value="STEAROYL-[ACYL-CARRIER-PROTEIN] 9-DESATURASE 7, CHLOROPLASTIC"/>
    <property type="match status" value="1"/>
</dbReference>
<dbReference type="Proteomes" id="UP000014629">
    <property type="component" value="Unassembled WGS sequence"/>
</dbReference>
<evidence type="ECO:0000256" key="7">
    <source>
        <dbReference type="ARBA" id="ARBA00023002"/>
    </source>
</evidence>
<dbReference type="InterPro" id="IPR012348">
    <property type="entry name" value="RNR-like"/>
</dbReference>
<evidence type="ECO:0000256" key="9">
    <source>
        <dbReference type="ARBA" id="ARBA00023098"/>
    </source>
</evidence>
<evidence type="ECO:0000256" key="5">
    <source>
        <dbReference type="ARBA" id="ARBA00022723"/>
    </source>
</evidence>
<feature type="binding site" evidence="11">
    <location>
        <position position="102"/>
    </location>
    <ligand>
        <name>Fe cation</name>
        <dbReference type="ChEBI" id="CHEBI:24875"/>
        <label>1</label>
    </ligand>
</feature>
<name>S3ZTJ6_9ACTN</name>
<sequence>MVAELEPSVGRLLERHLAAARPWFPHAFVPWSDATDFDGPLGGTPWSPEQSVLPQAVQDALVVNLLTEDNLPSYHLELAGVAGLRGSWGEWVHRWTAEEGRHAEALRAYLHARRAVDPVRLEQERMRHVGIGHHTGQPTALHVIAYTTVQELATREAHRNTGRLCGDPLGEQLMAKIAADENLHMLFYRDLYADALQVAPDAAVAALADVICGFSMPGSAIPGFRRRSLRIAKAGIYNLDIHRRQVVLPLLRHLGIMNLPDLGPEGDQAQHRIASHLEHLSATAERFQALFTQKAGTPVTD</sequence>
<keyword evidence="6" id="KW-0276">Fatty acid metabolism</keyword>
<evidence type="ECO:0000256" key="6">
    <source>
        <dbReference type="ARBA" id="ARBA00022832"/>
    </source>
</evidence>
<keyword evidence="5 11" id="KW-0479">Metal-binding</keyword>
<evidence type="ECO:0000313" key="13">
    <source>
        <dbReference type="Proteomes" id="UP000014629"/>
    </source>
</evidence>
<feature type="binding site" evidence="11">
    <location>
        <position position="99"/>
    </location>
    <ligand>
        <name>Fe cation</name>
        <dbReference type="ChEBI" id="CHEBI:24875"/>
        <label>2</label>
    </ligand>
</feature>
<reference evidence="12 13" key="1">
    <citation type="submission" date="2013-02" db="EMBL/GenBank/DDBJ databases">
        <title>Draft Genome Sequence of Streptomyces aurantiacus, Which Produces Setomimycin.</title>
        <authorList>
            <person name="Gruening B.A."/>
            <person name="Praeg A."/>
            <person name="Erxleben A."/>
            <person name="Guenther S."/>
            <person name="Mueller M."/>
        </authorList>
    </citation>
    <scope>NUCLEOTIDE SEQUENCE [LARGE SCALE GENOMIC DNA]</scope>
    <source>
        <strain evidence="12 13">JA 4570</strain>
    </source>
</reference>